<reference evidence="2" key="1">
    <citation type="submission" date="2025-08" db="UniProtKB">
        <authorList>
            <consortium name="RefSeq"/>
        </authorList>
    </citation>
    <scope>IDENTIFICATION</scope>
</reference>
<sequence>MDDSRQILSDTAPPSSKWMRLELLRAPVNALIQSSAVPTSRKLVYTTIMIGFALILSDLINKELLVVEQMPEKNLALSVVFFTPAIRVPFPMSHNFTRGRDSSLVVPALQSRFYTVHYQHRIGDYASKKIIKIAQALAQEHSTRCSRSVFHAPQVSNLLLSAEQMYIGYYGLTRLTATPNFKLSDDDRMKRYNLRNQMAAHNEANLYTVPCRNRNAASFVRYLNRKAEDSVYVEDLKGGSNIMDLLQFFWSAGDKLPRWAKIKDIIYCYNAVVREIVKGFEYQLASEFLRDLQNRLKDLENPQYNIVFHVTDYEELFAINKFLKLFPPATNLIPAFAVEMKIFKSGSVIVNRHYHDIQTQRRHSDRLKKFTVDELRSQLVNALGDNGGVMSKN</sequence>
<accession>A0AAJ7WIU7</accession>
<protein>
    <submittedName>
        <fullName evidence="2">Uncharacterized protein LOC114828464</fullName>
    </submittedName>
</protein>
<gene>
    <name evidence="2" type="primary">LOC114828464</name>
</gene>
<evidence type="ECO:0000313" key="1">
    <source>
        <dbReference type="Proteomes" id="UP000694867"/>
    </source>
</evidence>
<dbReference type="GeneID" id="114828464"/>
<dbReference type="RefSeq" id="XP_028968565.1">
    <property type="nucleotide sequence ID" value="XM_029112732.1"/>
</dbReference>
<organism evidence="1 2">
    <name type="scientific">Galendromus occidentalis</name>
    <name type="common">western predatory mite</name>
    <dbReference type="NCBI Taxonomy" id="34638"/>
    <lineage>
        <taxon>Eukaryota</taxon>
        <taxon>Metazoa</taxon>
        <taxon>Ecdysozoa</taxon>
        <taxon>Arthropoda</taxon>
        <taxon>Chelicerata</taxon>
        <taxon>Arachnida</taxon>
        <taxon>Acari</taxon>
        <taxon>Parasitiformes</taxon>
        <taxon>Mesostigmata</taxon>
        <taxon>Gamasina</taxon>
        <taxon>Phytoseioidea</taxon>
        <taxon>Phytoseiidae</taxon>
        <taxon>Typhlodrominae</taxon>
        <taxon>Galendromus</taxon>
    </lineage>
</organism>
<dbReference type="AlphaFoldDB" id="A0AAJ7WIU7"/>
<evidence type="ECO:0000313" key="2">
    <source>
        <dbReference type="RefSeq" id="XP_028968565.1"/>
    </source>
</evidence>
<dbReference type="Proteomes" id="UP000694867">
    <property type="component" value="Unplaced"/>
</dbReference>
<proteinExistence type="predicted"/>
<keyword evidence="1" id="KW-1185">Reference proteome</keyword>
<name>A0AAJ7WIU7_9ACAR</name>
<dbReference type="KEGG" id="goe:114828464"/>